<sequence length="377" mass="37865">MRAAAAALLLLAAAPAAAQTCGEHVVRPGETLGAIARAAPGAPTAQALFEANRDRLSSPDLIAVGQTLRLPCPPGETPAGTGDQPAAEAPRAEDPAPDAPAEAEAEAEAAPGAAGPEAAPGDPDPHVASERPGETALPSPPPTPPDPEAGPIRLAWGGDAAAMPAAGRARARLLAALERGAPGREVQVEPAAGEARARIAPGGEADLAFAWIAPDCAALPRLDAVSAELCARYVFSAPLAEAQTAWFVRADDRARTAEDLSGLRICRPEGRPAGDLAALRLAPPRARRVAPATAADCLRLLRAGEAEAAALFVEDAPAPGPDLRRLEGLGGPQALVALAHPANPRGRAALAALDRGLAALAQAEAEAAAAGDDAPRE</sequence>
<evidence type="ECO:0000313" key="4">
    <source>
        <dbReference type="EMBL" id="SFH80319.1"/>
    </source>
</evidence>
<organism evidence="4 5">
    <name type="scientific">Albimonas pacifica</name>
    <dbReference type="NCBI Taxonomy" id="1114924"/>
    <lineage>
        <taxon>Bacteria</taxon>
        <taxon>Pseudomonadati</taxon>
        <taxon>Pseudomonadota</taxon>
        <taxon>Alphaproteobacteria</taxon>
        <taxon>Rhodobacterales</taxon>
        <taxon>Paracoccaceae</taxon>
        <taxon>Albimonas</taxon>
    </lineage>
</organism>
<dbReference type="AlphaFoldDB" id="A0A1I3D1A9"/>
<accession>A0A1I3D1A9</accession>
<name>A0A1I3D1A9_9RHOB</name>
<feature type="compositionally biased region" description="Pro residues" evidence="1">
    <location>
        <begin position="138"/>
        <end position="148"/>
    </location>
</feature>
<feature type="region of interest" description="Disordered" evidence="1">
    <location>
        <begin position="67"/>
        <end position="154"/>
    </location>
</feature>
<evidence type="ECO:0000256" key="2">
    <source>
        <dbReference type="SAM" id="SignalP"/>
    </source>
</evidence>
<feature type="signal peptide" evidence="2">
    <location>
        <begin position="1"/>
        <end position="18"/>
    </location>
</feature>
<dbReference type="InterPro" id="IPR018392">
    <property type="entry name" value="LysM"/>
</dbReference>
<dbReference type="SMART" id="SM00257">
    <property type="entry name" value="LysM"/>
    <property type="match status" value="1"/>
</dbReference>
<dbReference type="SUPFAM" id="SSF53850">
    <property type="entry name" value="Periplasmic binding protein-like II"/>
    <property type="match status" value="1"/>
</dbReference>
<evidence type="ECO:0000256" key="1">
    <source>
        <dbReference type="SAM" id="MobiDB-lite"/>
    </source>
</evidence>
<feature type="compositionally biased region" description="Low complexity" evidence="1">
    <location>
        <begin position="108"/>
        <end position="121"/>
    </location>
</feature>
<dbReference type="SUPFAM" id="SSF54106">
    <property type="entry name" value="LysM domain"/>
    <property type="match status" value="1"/>
</dbReference>
<reference evidence="4 5" key="1">
    <citation type="submission" date="2016-10" db="EMBL/GenBank/DDBJ databases">
        <authorList>
            <person name="de Groot N.N."/>
        </authorList>
    </citation>
    <scope>NUCLEOTIDE SEQUENCE [LARGE SCALE GENOMIC DNA]</scope>
    <source>
        <strain evidence="4 5">CGMCC 1.11030</strain>
    </source>
</reference>
<evidence type="ECO:0000259" key="3">
    <source>
        <dbReference type="PROSITE" id="PS51782"/>
    </source>
</evidence>
<dbReference type="Gene3D" id="3.40.190.10">
    <property type="entry name" value="Periplasmic binding protein-like II"/>
    <property type="match status" value="2"/>
</dbReference>
<keyword evidence="2" id="KW-0732">Signal</keyword>
<dbReference type="Proteomes" id="UP000199377">
    <property type="component" value="Unassembled WGS sequence"/>
</dbReference>
<dbReference type="Pfam" id="PF01476">
    <property type="entry name" value="LysM"/>
    <property type="match status" value="1"/>
</dbReference>
<protein>
    <submittedName>
        <fullName evidence="4">LysM domain-containing protein</fullName>
    </submittedName>
</protein>
<dbReference type="InterPro" id="IPR036779">
    <property type="entry name" value="LysM_dom_sf"/>
</dbReference>
<dbReference type="PROSITE" id="PS51782">
    <property type="entry name" value="LYSM"/>
    <property type="match status" value="1"/>
</dbReference>
<dbReference type="Gene3D" id="3.10.350.10">
    <property type="entry name" value="LysM domain"/>
    <property type="match status" value="1"/>
</dbReference>
<dbReference type="STRING" id="1114924.SAMN05216258_102320"/>
<gene>
    <name evidence="4" type="ORF">SAMN05216258_102320</name>
</gene>
<evidence type="ECO:0000313" key="5">
    <source>
        <dbReference type="Proteomes" id="UP000199377"/>
    </source>
</evidence>
<dbReference type="RefSeq" id="WP_177236140.1">
    <property type="nucleotide sequence ID" value="NZ_FOQH01000002.1"/>
</dbReference>
<dbReference type="CDD" id="cd00118">
    <property type="entry name" value="LysM"/>
    <property type="match status" value="1"/>
</dbReference>
<proteinExistence type="predicted"/>
<feature type="chain" id="PRO_5011635634" evidence="2">
    <location>
        <begin position="19"/>
        <end position="377"/>
    </location>
</feature>
<feature type="compositionally biased region" description="Basic and acidic residues" evidence="1">
    <location>
        <begin position="123"/>
        <end position="133"/>
    </location>
</feature>
<keyword evidence="5" id="KW-1185">Reference proteome</keyword>
<feature type="domain" description="LysM" evidence="3">
    <location>
        <begin position="22"/>
        <end position="70"/>
    </location>
</feature>
<dbReference type="EMBL" id="FOQH01000002">
    <property type="protein sequence ID" value="SFH80319.1"/>
    <property type="molecule type" value="Genomic_DNA"/>
</dbReference>